<feature type="domain" description="TonB-dependent receptor-like beta-barrel" evidence="10">
    <location>
        <begin position="415"/>
        <end position="1017"/>
    </location>
</feature>
<evidence type="ECO:0000259" key="10">
    <source>
        <dbReference type="Pfam" id="PF00593"/>
    </source>
</evidence>
<dbReference type="SUPFAM" id="SSF49464">
    <property type="entry name" value="Carboxypeptidase regulatory domain-like"/>
    <property type="match status" value="1"/>
</dbReference>
<organism evidence="12">
    <name type="scientific">uncultured Dysgonomonas sp</name>
    <dbReference type="NCBI Taxonomy" id="206096"/>
    <lineage>
        <taxon>Bacteria</taxon>
        <taxon>Pseudomonadati</taxon>
        <taxon>Bacteroidota</taxon>
        <taxon>Bacteroidia</taxon>
        <taxon>Bacteroidales</taxon>
        <taxon>Dysgonomonadaceae</taxon>
        <taxon>Dysgonomonas</taxon>
        <taxon>environmental samples</taxon>
    </lineage>
</organism>
<dbReference type="PROSITE" id="PS52016">
    <property type="entry name" value="TONB_DEPENDENT_REC_3"/>
    <property type="match status" value="1"/>
</dbReference>
<keyword evidence="6 8" id="KW-0472">Membrane</keyword>
<dbReference type="InterPro" id="IPR012910">
    <property type="entry name" value="Plug_dom"/>
</dbReference>
<dbReference type="InterPro" id="IPR008969">
    <property type="entry name" value="CarboxyPept-like_regulatory"/>
</dbReference>
<keyword evidence="4 8" id="KW-0812">Transmembrane</keyword>
<keyword evidence="2 8" id="KW-0813">Transport</keyword>
<feature type="domain" description="TonB-dependent receptor plug" evidence="11">
    <location>
        <begin position="131"/>
        <end position="237"/>
    </location>
</feature>
<evidence type="ECO:0000313" key="12">
    <source>
        <dbReference type="EMBL" id="SBV96471.1"/>
    </source>
</evidence>
<evidence type="ECO:0000256" key="2">
    <source>
        <dbReference type="ARBA" id="ARBA00022448"/>
    </source>
</evidence>
<evidence type="ECO:0000256" key="6">
    <source>
        <dbReference type="ARBA" id="ARBA00023136"/>
    </source>
</evidence>
<dbReference type="NCBIfam" id="TIGR04056">
    <property type="entry name" value="OMP_RagA_SusC"/>
    <property type="match status" value="1"/>
</dbReference>
<evidence type="ECO:0000256" key="7">
    <source>
        <dbReference type="ARBA" id="ARBA00023237"/>
    </source>
</evidence>
<dbReference type="InterPro" id="IPR037066">
    <property type="entry name" value="Plug_dom_sf"/>
</dbReference>
<evidence type="ECO:0000256" key="9">
    <source>
        <dbReference type="RuleBase" id="RU003357"/>
    </source>
</evidence>
<dbReference type="Gene3D" id="2.60.40.1120">
    <property type="entry name" value="Carboxypeptidase-like, regulatory domain"/>
    <property type="match status" value="1"/>
</dbReference>
<dbReference type="AlphaFoldDB" id="A0A212JAN4"/>
<sequence length="1051" mass="118898">MLYMKNKRTNGKAPWSNLLLRLLPIVVLMLIGQNVWAQSRQVTGIVKDITGETVIGASVVEKGTTNGTITDDDGGFRLTVSNDNAILLFSFIGFQPQEISVKGKTIINVTMREDSELLSEVVVVGYGAQKKESVIGAISQLNTKDILQSPAANVSQAIAGKISGVVTSQTSGAPGADDTQIYIRGRATFAGDAQPLILVDGIERPFSQIAPDDIETISVLKDASATAVYGVRGANGVMLITTKRGKEQKPEVSLTANWQIQSPTRKNTYLNSYESVTLLEEALANDGLPSQFSASDIEMYRKSSAGQLSGLDAMLYPNVDWYDEVLKSTAPAQRYNVSVRGGTKRMRYYASGEFYDQSSLVKNLSNNVYGNGSSPHYRRYSFRANTDFFLTKDLTFSVNFGTRFEERKGSNTEERNDYSQTFYELNHTPGWLFPVSYTVQNGEDTKTLYGGSSQYQNNIVAALAEGGYYRAVNTINETNFIVDYKLGWLTEGLSAKAMLSFDYENYHTNLYSAGFATYELNDRDNYTSIDAYNQFNKDTELAFTEETSLRDSQKFKSIYKLYMEAQVNYARKFGKHDVTAMMLYMQNDYRYKSDLAQRYQGLVGRVTYGYDDRYLAEFNAGYNGSENFMRGKRFGFFPSFSLGWRIANEEFMKGTENWLDNLKLRASYGQVGNDIYQINGVRQRFLYEQKWSQIANDYYLGTTGKSGIYEAQYPNYGVTWERAHKYNLGLEFGLFGSRLNGNIDVFYEKRNDILTEYLTRPQWVGVAMAAGNLGKTKNSGYEIELKYNDRIGKDLHYSVGLTYSHARNEILDMDEPELKTEYRKREGHPINQYFGLMCDGFVTQADIDRGNLPVSTFGDVQVGDLKYRDMNGDGFIDERDETFIGRSDIPENIYALTLGLNWKNWGFSVMFQGVDNVSRYYDAEAMFAFVNGGKVKEHHLDRWNPSQSEAYNLANAKYPLLHYNNYGDHNQRQNSFFLKNGAFVRLKNIELSYTLPTNWAGKVGMSDCRLFINANNLITWDDLDGLTDPESNGSNRYPIMKTLNFGVNIKF</sequence>
<evidence type="ECO:0000256" key="1">
    <source>
        <dbReference type="ARBA" id="ARBA00004571"/>
    </source>
</evidence>
<evidence type="ECO:0000256" key="3">
    <source>
        <dbReference type="ARBA" id="ARBA00022452"/>
    </source>
</evidence>
<reference evidence="12" key="1">
    <citation type="submission" date="2016-04" db="EMBL/GenBank/DDBJ databases">
        <authorList>
            <person name="Evans L.H."/>
            <person name="Alamgir A."/>
            <person name="Owens N."/>
            <person name="Weber N.D."/>
            <person name="Virtaneva K."/>
            <person name="Barbian K."/>
            <person name="Babar A."/>
            <person name="Rosenke K."/>
        </authorList>
    </citation>
    <scope>NUCLEOTIDE SEQUENCE</scope>
    <source>
        <strain evidence="12">86-1</strain>
    </source>
</reference>
<evidence type="ECO:0000256" key="4">
    <source>
        <dbReference type="ARBA" id="ARBA00022692"/>
    </source>
</evidence>
<comment type="similarity">
    <text evidence="8 9">Belongs to the TonB-dependent receptor family.</text>
</comment>
<evidence type="ECO:0000259" key="11">
    <source>
        <dbReference type="Pfam" id="PF07715"/>
    </source>
</evidence>
<gene>
    <name evidence="12" type="ORF">KL86DYS1_11656</name>
</gene>
<dbReference type="NCBIfam" id="TIGR04057">
    <property type="entry name" value="SusC_RagA_signa"/>
    <property type="match status" value="1"/>
</dbReference>
<dbReference type="Pfam" id="PF00593">
    <property type="entry name" value="TonB_dep_Rec_b-barrel"/>
    <property type="match status" value="1"/>
</dbReference>
<evidence type="ECO:0000256" key="8">
    <source>
        <dbReference type="PROSITE-ProRule" id="PRU01360"/>
    </source>
</evidence>
<comment type="subcellular location">
    <subcellularLocation>
        <location evidence="1 8">Cell outer membrane</location>
        <topology evidence="1 8">Multi-pass membrane protein</topology>
    </subcellularLocation>
</comment>
<keyword evidence="5 9" id="KW-0798">TonB box</keyword>
<dbReference type="FunFam" id="2.170.130.10:FF:000003">
    <property type="entry name" value="SusC/RagA family TonB-linked outer membrane protein"/>
    <property type="match status" value="1"/>
</dbReference>
<dbReference type="Gene3D" id="2.170.130.10">
    <property type="entry name" value="TonB-dependent receptor, plug domain"/>
    <property type="match status" value="1"/>
</dbReference>
<dbReference type="EMBL" id="FLUM01000001">
    <property type="protein sequence ID" value="SBV96471.1"/>
    <property type="molecule type" value="Genomic_DNA"/>
</dbReference>
<keyword evidence="3 8" id="KW-1134">Transmembrane beta strand</keyword>
<dbReference type="GO" id="GO:0009279">
    <property type="term" value="C:cell outer membrane"/>
    <property type="evidence" value="ECO:0007669"/>
    <property type="project" value="UniProtKB-SubCell"/>
</dbReference>
<name>A0A212JAN4_9BACT</name>
<dbReference type="InterPro" id="IPR000531">
    <property type="entry name" value="Beta-barrel_TonB"/>
</dbReference>
<dbReference type="Pfam" id="PF13715">
    <property type="entry name" value="CarbopepD_reg_2"/>
    <property type="match status" value="1"/>
</dbReference>
<protein>
    <submittedName>
        <fullName evidence="12">Uncharacterized protein</fullName>
    </submittedName>
</protein>
<dbReference type="InterPro" id="IPR023996">
    <property type="entry name" value="TonB-dep_OMP_SusC/RagA"/>
</dbReference>
<dbReference type="SUPFAM" id="SSF56935">
    <property type="entry name" value="Porins"/>
    <property type="match status" value="1"/>
</dbReference>
<dbReference type="InterPro" id="IPR036942">
    <property type="entry name" value="Beta-barrel_TonB_sf"/>
</dbReference>
<accession>A0A212JAN4</accession>
<dbReference type="Pfam" id="PF07715">
    <property type="entry name" value="Plug"/>
    <property type="match status" value="1"/>
</dbReference>
<dbReference type="Gene3D" id="2.40.170.20">
    <property type="entry name" value="TonB-dependent receptor, beta-barrel domain"/>
    <property type="match status" value="1"/>
</dbReference>
<dbReference type="InterPro" id="IPR039426">
    <property type="entry name" value="TonB-dep_rcpt-like"/>
</dbReference>
<evidence type="ECO:0000256" key="5">
    <source>
        <dbReference type="ARBA" id="ARBA00023077"/>
    </source>
</evidence>
<proteinExistence type="inferred from homology"/>
<keyword evidence="7 8" id="KW-0998">Cell outer membrane</keyword>
<dbReference type="InterPro" id="IPR023997">
    <property type="entry name" value="TonB-dep_OMP_SusC/RagA_CS"/>
</dbReference>